<protein>
    <submittedName>
        <fullName evidence="6">CCT motif family protein</fullName>
    </submittedName>
</protein>
<comment type="caution">
    <text evidence="6">The sequence shown here is derived from an EMBL/GenBank/DDBJ whole genome shotgun (WGS) entry which is preliminary data.</text>
</comment>
<organism evidence="6 7">
    <name type="scientific">Striga asiatica</name>
    <name type="common">Asiatic witchweed</name>
    <name type="synonym">Buchnera asiatica</name>
    <dbReference type="NCBI Taxonomy" id="4170"/>
    <lineage>
        <taxon>Eukaryota</taxon>
        <taxon>Viridiplantae</taxon>
        <taxon>Streptophyta</taxon>
        <taxon>Embryophyta</taxon>
        <taxon>Tracheophyta</taxon>
        <taxon>Spermatophyta</taxon>
        <taxon>Magnoliopsida</taxon>
        <taxon>eudicotyledons</taxon>
        <taxon>Gunneridae</taxon>
        <taxon>Pentapetalae</taxon>
        <taxon>asterids</taxon>
        <taxon>lamiids</taxon>
        <taxon>Lamiales</taxon>
        <taxon>Orobanchaceae</taxon>
        <taxon>Buchnereae</taxon>
        <taxon>Striga</taxon>
    </lineage>
</organism>
<evidence type="ECO:0000313" key="6">
    <source>
        <dbReference type="EMBL" id="GER51135.1"/>
    </source>
</evidence>
<dbReference type="Pfam" id="PF06203">
    <property type="entry name" value="CCT"/>
    <property type="match status" value="1"/>
</dbReference>
<dbReference type="InterPro" id="IPR045281">
    <property type="entry name" value="CONSTANS-like"/>
</dbReference>
<evidence type="ECO:0000313" key="7">
    <source>
        <dbReference type="Proteomes" id="UP000325081"/>
    </source>
</evidence>
<dbReference type="AlphaFoldDB" id="A0A5A7R0E0"/>
<proteinExistence type="predicted"/>
<accession>A0A5A7R0E0</accession>
<feature type="region of interest" description="Disordered" evidence="4">
    <location>
        <begin position="95"/>
        <end position="122"/>
    </location>
</feature>
<reference evidence="7" key="1">
    <citation type="journal article" date="2019" name="Curr. Biol.">
        <title>Genome Sequence of Striga asiatica Provides Insight into the Evolution of Plant Parasitism.</title>
        <authorList>
            <person name="Yoshida S."/>
            <person name="Kim S."/>
            <person name="Wafula E.K."/>
            <person name="Tanskanen J."/>
            <person name="Kim Y.M."/>
            <person name="Honaas L."/>
            <person name="Yang Z."/>
            <person name="Spallek T."/>
            <person name="Conn C.E."/>
            <person name="Ichihashi Y."/>
            <person name="Cheong K."/>
            <person name="Cui S."/>
            <person name="Der J.P."/>
            <person name="Gundlach H."/>
            <person name="Jiao Y."/>
            <person name="Hori C."/>
            <person name="Ishida J.K."/>
            <person name="Kasahara H."/>
            <person name="Kiba T."/>
            <person name="Kim M.S."/>
            <person name="Koo N."/>
            <person name="Laohavisit A."/>
            <person name="Lee Y.H."/>
            <person name="Lumba S."/>
            <person name="McCourt P."/>
            <person name="Mortimer J.C."/>
            <person name="Mutuku J.M."/>
            <person name="Nomura T."/>
            <person name="Sasaki-Sekimoto Y."/>
            <person name="Seto Y."/>
            <person name="Wang Y."/>
            <person name="Wakatake T."/>
            <person name="Sakakibara H."/>
            <person name="Demura T."/>
            <person name="Yamaguchi S."/>
            <person name="Yoneyama K."/>
            <person name="Manabe R.I."/>
            <person name="Nelson D.C."/>
            <person name="Schulman A.H."/>
            <person name="Timko M.P."/>
            <person name="dePamphilis C.W."/>
            <person name="Choi D."/>
            <person name="Shirasu K."/>
        </authorList>
    </citation>
    <scope>NUCLEOTIDE SEQUENCE [LARGE SCALE GENOMIC DNA]</scope>
    <source>
        <strain evidence="7">cv. UVA1</strain>
    </source>
</reference>
<keyword evidence="2 3" id="KW-0539">Nucleus</keyword>
<dbReference type="PANTHER" id="PTHR31319:SF101">
    <property type="entry name" value="TWO-COMPONENT RESPONSE REGULATOR-LIKE APRR5"/>
    <property type="match status" value="1"/>
</dbReference>
<feature type="domain" description="CCT" evidence="5">
    <location>
        <begin position="60"/>
        <end position="102"/>
    </location>
</feature>
<keyword evidence="7" id="KW-1185">Reference proteome</keyword>
<dbReference type="GO" id="GO:0009909">
    <property type="term" value="P:regulation of flower development"/>
    <property type="evidence" value="ECO:0007669"/>
    <property type="project" value="InterPro"/>
</dbReference>
<gene>
    <name evidence="6" type="ORF">STAS_28492</name>
</gene>
<dbReference type="InterPro" id="IPR010402">
    <property type="entry name" value="CCT_domain"/>
</dbReference>
<dbReference type="GO" id="GO:0005634">
    <property type="term" value="C:nucleus"/>
    <property type="evidence" value="ECO:0007669"/>
    <property type="project" value="UniProtKB-SubCell"/>
</dbReference>
<dbReference type="Proteomes" id="UP000325081">
    <property type="component" value="Unassembled WGS sequence"/>
</dbReference>
<comment type="subcellular location">
    <subcellularLocation>
        <location evidence="1 3">Nucleus</location>
    </subcellularLocation>
</comment>
<dbReference type="PROSITE" id="PS51017">
    <property type="entry name" value="CCT"/>
    <property type="match status" value="1"/>
</dbReference>
<dbReference type="GO" id="GO:0003700">
    <property type="term" value="F:DNA-binding transcription factor activity"/>
    <property type="evidence" value="ECO:0007669"/>
    <property type="project" value="TreeGrafter"/>
</dbReference>
<evidence type="ECO:0000256" key="1">
    <source>
        <dbReference type="ARBA" id="ARBA00004123"/>
    </source>
</evidence>
<evidence type="ECO:0000256" key="4">
    <source>
        <dbReference type="SAM" id="MobiDB-lite"/>
    </source>
</evidence>
<dbReference type="EMBL" id="BKCP01009515">
    <property type="protein sequence ID" value="GER51135.1"/>
    <property type="molecule type" value="Genomic_DNA"/>
</dbReference>
<evidence type="ECO:0000259" key="5">
    <source>
        <dbReference type="PROSITE" id="PS51017"/>
    </source>
</evidence>
<dbReference type="OrthoDB" id="911084at2759"/>
<sequence>MYGQNNNNESLFPYNYSPELIQAQFPLILPPLAIPDSLYTSSGCSSYGGSPTSRASCYSPTIIPHTIDESTSFSKPGDIFQYECRKTLADSRPRIRGRFARNDETEKTGQSQWEQSGVDEDDEDEANWINLLDAFSANMIP</sequence>
<name>A0A5A7R0E0_STRAF</name>
<dbReference type="PANTHER" id="PTHR31319">
    <property type="entry name" value="ZINC FINGER PROTEIN CONSTANS-LIKE 4"/>
    <property type="match status" value="1"/>
</dbReference>
<evidence type="ECO:0000256" key="2">
    <source>
        <dbReference type="ARBA" id="ARBA00023242"/>
    </source>
</evidence>
<evidence type="ECO:0000256" key="3">
    <source>
        <dbReference type="PROSITE-ProRule" id="PRU00357"/>
    </source>
</evidence>